<dbReference type="OrthoDB" id="3295600at2"/>
<comment type="caution">
    <text evidence="3">The sequence shown here is derived from an EMBL/GenBank/DDBJ whole genome shotgun (WGS) entry which is preliminary data.</text>
</comment>
<organism evidence="3 4">
    <name type="scientific">Palleronia sediminis</name>
    <dbReference type="NCBI Taxonomy" id="2547833"/>
    <lineage>
        <taxon>Bacteria</taxon>
        <taxon>Pseudomonadati</taxon>
        <taxon>Pseudomonadota</taxon>
        <taxon>Alphaproteobacteria</taxon>
        <taxon>Rhodobacterales</taxon>
        <taxon>Roseobacteraceae</taxon>
        <taxon>Palleronia</taxon>
    </lineage>
</organism>
<evidence type="ECO:0000313" key="4">
    <source>
        <dbReference type="Proteomes" id="UP000295701"/>
    </source>
</evidence>
<feature type="signal peptide" evidence="2">
    <location>
        <begin position="1"/>
        <end position="20"/>
    </location>
</feature>
<reference evidence="3 4" key="1">
    <citation type="submission" date="2019-03" db="EMBL/GenBank/DDBJ databases">
        <title>Primorskyibacter sp. SS33 isolated from sediments.</title>
        <authorList>
            <person name="Xunke S."/>
        </authorList>
    </citation>
    <scope>NUCLEOTIDE SEQUENCE [LARGE SCALE GENOMIC DNA]</scope>
    <source>
        <strain evidence="3 4">SS33</strain>
    </source>
</reference>
<feature type="compositionally biased region" description="Pro residues" evidence="1">
    <location>
        <begin position="22"/>
        <end position="51"/>
    </location>
</feature>
<keyword evidence="2" id="KW-0732">Signal</keyword>
<protein>
    <submittedName>
        <fullName evidence="3">DUF2927 domain-containing protein</fullName>
    </submittedName>
</protein>
<dbReference type="InterPro" id="IPR021323">
    <property type="entry name" value="DUF2927"/>
</dbReference>
<dbReference type="PROSITE" id="PS51257">
    <property type="entry name" value="PROKAR_LIPOPROTEIN"/>
    <property type="match status" value="1"/>
</dbReference>
<name>A0A4R6ABU6_9RHOB</name>
<dbReference type="RefSeq" id="WP_133396234.1">
    <property type="nucleotide sequence ID" value="NZ_SNAA01000005.1"/>
</dbReference>
<accession>A0A4R6ABU6</accession>
<dbReference type="Pfam" id="PF11150">
    <property type="entry name" value="DUF2927"/>
    <property type="match status" value="1"/>
</dbReference>
<evidence type="ECO:0000313" key="3">
    <source>
        <dbReference type="EMBL" id="TDL81290.1"/>
    </source>
</evidence>
<feature type="region of interest" description="Disordered" evidence="1">
    <location>
        <begin position="21"/>
        <end position="55"/>
    </location>
</feature>
<proteinExistence type="predicted"/>
<evidence type="ECO:0000256" key="1">
    <source>
        <dbReference type="SAM" id="MobiDB-lite"/>
    </source>
</evidence>
<dbReference type="EMBL" id="SNAA01000005">
    <property type="protein sequence ID" value="TDL81290.1"/>
    <property type="molecule type" value="Genomic_DNA"/>
</dbReference>
<evidence type="ECO:0000256" key="2">
    <source>
        <dbReference type="SAM" id="SignalP"/>
    </source>
</evidence>
<feature type="chain" id="PRO_5020641057" evidence="2">
    <location>
        <begin position="21"/>
        <end position="320"/>
    </location>
</feature>
<dbReference type="AlphaFoldDB" id="A0A4R6ABU6"/>
<sequence length="320" mass="33756">MTGRTACGAALLALSMAACAEPPAPAPQAPPAPPQAAEPPSLRPAPPPAPGPSAESAALAAYYQRVERDLVAQGLLRRDGGGPDTPFDAEDLAETFIKVALYEEYSANTGLLVARQTESRLHRWAAPVRIDLRFGASVPASVQAADRAQTRRLVARIAAATGHPVTLGGSEGNFTVFVVNEDERRALGPELLALAPGLSGVALDSVIDMARSNYCVVFAVDPGNTGTYSRAVAIVRSEHPDLLRLSCLHEEIAQGMGLSNDSPTARPSIFNDDEEFALLTTHDELLLKMLYDPRLRPGMTVAEAAPIVRAIARELVGGEA</sequence>
<keyword evidence="4" id="KW-1185">Reference proteome</keyword>
<gene>
    <name evidence="3" type="ORF">E2L08_06370</name>
</gene>
<dbReference type="Proteomes" id="UP000295701">
    <property type="component" value="Unassembled WGS sequence"/>
</dbReference>